<dbReference type="AlphaFoldDB" id="A0A4Z0LZM3"/>
<evidence type="ECO:0000256" key="1">
    <source>
        <dbReference type="ARBA" id="ARBA00010923"/>
    </source>
</evidence>
<dbReference type="InterPro" id="IPR000055">
    <property type="entry name" value="Restrct_endonuc_typeI_TRD"/>
</dbReference>
<keyword evidence="5" id="KW-0540">Nuclease</keyword>
<dbReference type="PANTHER" id="PTHR30408">
    <property type="entry name" value="TYPE-1 RESTRICTION ENZYME ECOKI SPECIFICITY PROTEIN"/>
    <property type="match status" value="1"/>
</dbReference>
<dbReference type="RefSeq" id="WP_135444937.1">
    <property type="nucleotide sequence ID" value="NZ_SRLE01000009.1"/>
</dbReference>
<comment type="caution">
    <text evidence="5">The sequence shown here is derived from an EMBL/GenBank/DDBJ whole genome shotgun (WGS) entry which is preliminary data.</text>
</comment>
<evidence type="ECO:0000259" key="4">
    <source>
        <dbReference type="Pfam" id="PF01420"/>
    </source>
</evidence>
<evidence type="ECO:0000313" key="6">
    <source>
        <dbReference type="Proteomes" id="UP000298050"/>
    </source>
</evidence>
<dbReference type="EMBL" id="SRLE01000009">
    <property type="protein sequence ID" value="TGD72636.1"/>
    <property type="molecule type" value="Genomic_DNA"/>
</dbReference>
<accession>A0A4Z0LZM3</accession>
<keyword evidence="6" id="KW-1185">Reference proteome</keyword>
<reference evidence="5 6" key="1">
    <citation type="submission" date="2019-04" db="EMBL/GenBank/DDBJ databases">
        <title>Taxonomy of novel Haliea sp. from mangrove soil of West Coast of India.</title>
        <authorList>
            <person name="Verma A."/>
            <person name="Kumar P."/>
            <person name="Krishnamurthi S."/>
        </authorList>
    </citation>
    <scope>NUCLEOTIDE SEQUENCE [LARGE SCALE GENOMIC DNA]</scope>
    <source>
        <strain evidence="5 6">SAOS-164</strain>
    </source>
</reference>
<dbReference type="CDD" id="cd17249">
    <property type="entry name" value="RMtype1_S_EcoR124I-TRD2-CR2_like"/>
    <property type="match status" value="1"/>
</dbReference>
<dbReference type="PANTHER" id="PTHR30408:SF13">
    <property type="entry name" value="TYPE I RESTRICTION ENZYME HINDI SPECIFICITY SUBUNIT"/>
    <property type="match status" value="1"/>
</dbReference>
<evidence type="ECO:0000313" key="5">
    <source>
        <dbReference type="EMBL" id="TGD72636.1"/>
    </source>
</evidence>
<gene>
    <name evidence="5" type="ORF">E4634_14025</name>
</gene>
<dbReference type="GO" id="GO:0004519">
    <property type="term" value="F:endonuclease activity"/>
    <property type="evidence" value="ECO:0007669"/>
    <property type="project" value="UniProtKB-KW"/>
</dbReference>
<keyword evidence="5" id="KW-0378">Hydrolase</keyword>
<evidence type="ECO:0000256" key="3">
    <source>
        <dbReference type="ARBA" id="ARBA00023125"/>
    </source>
</evidence>
<feature type="domain" description="Type I restriction modification DNA specificity" evidence="4">
    <location>
        <begin position="1"/>
        <end position="179"/>
    </location>
</feature>
<dbReference type="Proteomes" id="UP000298050">
    <property type="component" value="Unassembled WGS sequence"/>
</dbReference>
<dbReference type="InterPro" id="IPR044946">
    <property type="entry name" value="Restrct_endonuc_typeI_TRD_sf"/>
</dbReference>
<name>A0A4Z0LZM3_9GAMM</name>
<dbReference type="GO" id="GO:0009307">
    <property type="term" value="P:DNA restriction-modification system"/>
    <property type="evidence" value="ECO:0007669"/>
    <property type="project" value="UniProtKB-KW"/>
</dbReference>
<keyword evidence="5" id="KW-0255">Endonuclease</keyword>
<dbReference type="InterPro" id="IPR052021">
    <property type="entry name" value="Type-I_RS_S_subunit"/>
</dbReference>
<evidence type="ECO:0000256" key="2">
    <source>
        <dbReference type="ARBA" id="ARBA00022747"/>
    </source>
</evidence>
<dbReference type="Pfam" id="PF01420">
    <property type="entry name" value="Methylase_S"/>
    <property type="match status" value="1"/>
</dbReference>
<keyword evidence="3" id="KW-0238">DNA-binding</keyword>
<dbReference type="Gene3D" id="1.10.287.1120">
    <property type="entry name" value="Bipartite methylase S protein"/>
    <property type="match status" value="1"/>
</dbReference>
<dbReference type="OrthoDB" id="5677527at2"/>
<dbReference type="Gene3D" id="3.90.220.20">
    <property type="entry name" value="DNA methylase specificity domains"/>
    <property type="match status" value="2"/>
</dbReference>
<protein>
    <submittedName>
        <fullName evidence="5">Restriction endonuclease subunit S</fullName>
    </submittedName>
</protein>
<sequence>MSEYESVTLGDCVKLRSGNTPSKARPEFWNGEFPWISAKDMKTYWVSNSEDRLTEVGASNANRVIAGTTLLLTRGMTLHNNIPICRVSREAAFNQDVKAVMPKKGISNEFIPYLLLGNKHKLQGIVDSAGHGTGRLNTDQLLDLSVFRPSMEDQIKIVEVASSLDEKIELNRKQNRTLEAIAQTLFKHWFVDFEFPDENGNHYKSNGGTMQPSEMGEIPVGWKIGKLEQLIAELETGSRPAGGVGQYKDGIPSIGAESITRIGEYDYAKTKYVPEEYFSKMRRGIVKNRDVLIYKDGGTPGRFDARISMFGEDFPYKTACLNEHVFRLQAKKSIYQNYLYLWFSSYPILEELRHRGAKAAIPGINSSDVKGLDFLFVDEAVLTQFDQIVEPLFTKLLLNSREVRTLSNLRDTLLPKLMSGELRVA</sequence>
<comment type="similarity">
    <text evidence="1">Belongs to the type-I restriction system S methylase family.</text>
</comment>
<organism evidence="5 6">
    <name type="scientific">Mangrovimicrobium sediminis</name>
    <dbReference type="NCBI Taxonomy" id="2562682"/>
    <lineage>
        <taxon>Bacteria</taxon>
        <taxon>Pseudomonadati</taxon>
        <taxon>Pseudomonadota</taxon>
        <taxon>Gammaproteobacteria</taxon>
        <taxon>Cellvibrionales</taxon>
        <taxon>Halieaceae</taxon>
        <taxon>Mangrovimicrobium</taxon>
    </lineage>
</organism>
<dbReference type="SUPFAM" id="SSF116734">
    <property type="entry name" value="DNA methylase specificity domain"/>
    <property type="match status" value="2"/>
</dbReference>
<keyword evidence="2" id="KW-0680">Restriction system</keyword>
<proteinExistence type="inferred from homology"/>
<dbReference type="GO" id="GO:0003677">
    <property type="term" value="F:DNA binding"/>
    <property type="evidence" value="ECO:0007669"/>
    <property type="project" value="UniProtKB-KW"/>
</dbReference>